<evidence type="ECO:0000256" key="3">
    <source>
        <dbReference type="ARBA" id="ARBA00023125"/>
    </source>
</evidence>
<feature type="compositionally biased region" description="Polar residues" evidence="6">
    <location>
        <begin position="247"/>
        <end position="257"/>
    </location>
</feature>
<comment type="subcellular location">
    <subcellularLocation>
        <location evidence="1">Nucleus</location>
    </subcellularLocation>
</comment>
<dbReference type="CDD" id="cd11454">
    <property type="entry name" value="bHLH_AtIND_like"/>
    <property type="match status" value="1"/>
</dbReference>
<dbReference type="Pfam" id="PF00010">
    <property type="entry name" value="HLH"/>
    <property type="match status" value="1"/>
</dbReference>
<dbReference type="EMBL" id="WOCE01000006">
    <property type="protein sequence ID" value="KAE9611691.1"/>
    <property type="molecule type" value="Genomic_DNA"/>
</dbReference>
<dbReference type="GO" id="GO:0046983">
    <property type="term" value="F:protein dimerization activity"/>
    <property type="evidence" value="ECO:0007669"/>
    <property type="project" value="InterPro"/>
</dbReference>
<evidence type="ECO:0000313" key="7">
    <source>
        <dbReference type="EMBL" id="KAE9611691.1"/>
    </source>
</evidence>
<keyword evidence="2" id="KW-0805">Transcription regulation</keyword>
<dbReference type="SUPFAM" id="SSF47459">
    <property type="entry name" value="HLH, helix-loop-helix DNA-binding domain"/>
    <property type="match status" value="1"/>
</dbReference>
<sequence>MESTQLISEEWCSLSGLNIAEEADFMTQLLGGNSTLGLDHESTDTNNTNSYFPSNDANTNFFYFSQGRNSSSADSGNIFSTTSSATCSFDPAPNFDSMSMDFCLGDSKFNNPHIFQWNDNLSQQINVLSSDEELGLDQGKHVLSDYNLHAEENKNRNLVNSAKRSRRSIEEVSENMRNAKSRKIPKSASMSSFNEEDRTCIGLQRQGSRSCVSEGDSDPSLEINGGESPCLSPKDPTPPNCNRKSRSTASPATDSQTLYARKRRERINERLRILQSLVPNGTKVDISTMLEEAVQYVKFLQHQIKLLSSDDLWMYAPIAYNGINIGLDFITTKGL</sequence>
<proteinExistence type="predicted"/>
<comment type="caution">
    <text evidence="7">The sequence shown here is derived from an EMBL/GenBank/DDBJ whole genome shotgun (WGS) entry which is preliminary data.</text>
</comment>
<reference evidence="8" key="1">
    <citation type="journal article" date="2020" name="Nat. Commun.">
        <title>Genome sequence of the cluster root forming white lupin.</title>
        <authorList>
            <person name="Hufnagel B."/>
            <person name="Marques A."/>
            <person name="Soriano A."/>
            <person name="Marques L."/>
            <person name="Divol F."/>
            <person name="Doumas P."/>
            <person name="Sallet E."/>
            <person name="Mancinotti D."/>
            <person name="Carrere S."/>
            <person name="Marande W."/>
            <person name="Arribat S."/>
            <person name="Keller J."/>
            <person name="Huneau C."/>
            <person name="Blein T."/>
            <person name="Aime D."/>
            <person name="Laguerre M."/>
            <person name="Taylor J."/>
            <person name="Schubert V."/>
            <person name="Nelson M."/>
            <person name="Geu-Flores F."/>
            <person name="Crespi M."/>
            <person name="Gallardo-Guerrero K."/>
            <person name="Delaux P.-M."/>
            <person name="Salse J."/>
            <person name="Berges H."/>
            <person name="Guyot R."/>
            <person name="Gouzy J."/>
            <person name="Peret B."/>
        </authorList>
    </citation>
    <scope>NUCLEOTIDE SEQUENCE [LARGE SCALE GENOMIC DNA]</scope>
    <source>
        <strain evidence="8">cv. Amiga</strain>
    </source>
</reference>
<evidence type="ECO:0000256" key="2">
    <source>
        <dbReference type="ARBA" id="ARBA00023015"/>
    </source>
</evidence>
<name>A0A6A4QCZ8_LUPAL</name>
<gene>
    <name evidence="7" type="ORF">Lalb_Chr06g0165171</name>
</gene>
<feature type="region of interest" description="Disordered" evidence="6">
    <location>
        <begin position="154"/>
        <end position="257"/>
    </location>
</feature>
<dbReference type="GO" id="GO:0005634">
    <property type="term" value="C:nucleus"/>
    <property type="evidence" value="ECO:0007669"/>
    <property type="project" value="UniProtKB-SubCell"/>
</dbReference>
<dbReference type="InterPro" id="IPR045843">
    <property type="entry name" value="IND-like"/>
</dbReference>
<evidence type="ECO:0000313" key="8">
    <source>
        <dbReference type="Proteomes" id="UP000447434"/>
    </source>
</evidence>
<keyword evidence="4" id="KW-0804">Transcription</keyword>
<evidence type="ECO:0000256" key="5">
    <source>
        <dbReference type="ARBA" id="ARBA00023242"/>
    </source>
</evidence>
<dbReference type="OrthoDB" id="651283at2759"/>
<dbReference type="Proteomes" id="UP000447434">
    <property type="component" value="Chromosome 6"/>
</dbReference>
<dbReference type="PANTHER" id="PTHR45914">
    <property type="entry name" value="TRANSCRIPTION FACTOR HEC3-RELATED"/>
    <property type="match status" value="1"/>
</dbReference>
<protein>
    <submittedName>
        <fullName evidence="7">Putative transcription factor bHLH family</fullName>
    </submittedName>
</protein>
<keyword evidence="8" id="KW-1185">Reference proteome</keyword>
<dbReference type="InterPro" id="IPR011598">
    <property type="entry name" value="bHLH_dom"/>
</dbReference>
<keyword evidence="3" id="KW-0238">DNA-binding</keyword>
<evidence type="ECO:0000256" key="4">
    <source>
        <dbReference type="ARBA" id="ARBA00023163"/>
    </source>
</evidence>
<accession>A0A6A4QCZ8</accession>
<dbReference type="Gene3D" id="4.10.280.10">
    <property type="entry name" value="Helix-loop-helix DNA-binding domain"/>
    <property type="match status" value="1"/>
</dbReference>
<dbReference type="InterPro" id="IPR036638">
    <property type="entry name" value="HLH_DNA-bd_sf"/>
</dbReference>
<dbReference type="AlphaFoldDB" id="A0A6A4QCZ8"/>
<dbReference type="PROSITE" id="PS50888">
    <property type="entry name" value="BHLH"/>
    <property type="match status" value="1"/>
</dbReference>
<dbReference type="FunFam" id="4.10.280.10:FF:000022">
    <property type="entry name" value="Basic helix-loop-helix transcription factor"/>
    <property type="match status" value="1"/>
</dbReference>
<dbReference type="GO" id="GO:0003677">
    <property type="term" value="F:DNA binding"/>
    <property type="evidence" value="ECO:0007669"/>
    <property type="project" value="UniProtKB-KW"/>
</dbReference>
<dbReference type="GO" id="GO:0048766">
    <property type="term" value="P:root hair initiation"/>
    <property type="evidence" value="ECO:0007669"/>
    <property type="project" value="UniProtKB-ARBA"/>
</dbReference>
<keyword evidence="5" id="KW-0539">Nucleus</keyword>
<dbReference type="GO" id="GO:0003700">
    <property type="term" value="F:DNA-binding transcription factor activity"/>
    <property type="evidence" value="ECO:0007669"/>
    <property type="project" value="InterPro"/>
</dbReference>
<evidence type="ECO:0000256" key="1">
    <source>
        <dbReference type="ARBA" id="ARBA00004123"/>
    </source>
</evidence>
<evidence type="ECO:0000256" key="6">
    <source>
        <dbReference type="SAM" id="MobiDB-lite"/>
    </source>
</evidence>
<dbReference type="PANTHER" id="PTHR45914:SF60">
    <property type="entry name" value="TRANSCRIPTION FACTOR RSL2-LIKE"/>
    <property type="match status" value="1"/>
</dbReference>
<organism evidence="7 8">
    <name type="scientific">Lupinus albus</name>
    <name type="common">White lupine</name>
    <name type="synonym">Lupinus termis</name>
    <dbReference type="NCBI Taxonomy" id="3870"/>
    <lineage>
        <taxon>Eukaryota</taxon>
        <taxon>Viridiplantae</taxon>
        <taxon>Streptophyta</taxon>
        <taxon>Embryophyta</taxon>
        <taxon>Tracheophyta</taxon>
        <taxon>Spermatophyta</taxon>
        <taxon>Magnoliopsida</taxon>
        <taxon>eudicotyledons</taxon>
        <taxon>Gunneridae</taxon>
        <taxon>Pentapetalae</taxon>
        <taxon>rosids</taxon>
        <taxon>fabids</taxon>
        <taxon>Fabales</taxon>
        <taxon>Fabaceae</taxon>
        <taxon>Papilionoideae</taxon>
        <taxon>50 kb inversion clade</taxon>
        <taxon>genistoids sensu lato</taxon>
        <taxon>core genistoids</taxon>
        <taxon>Genisteae</taxon>
        <taxon>Lupinus</taxon>
    </lineage>
</organism>
<dbReference type="SMART" id="SM00353">
    <property type="entry name" value="HLH"/>
    <property type="match status" value="1"/>
</dbReference>